<name>A0A0G3EF01_9BACT</name>
<proteinExistence type="predicted"/>
<sequence>MAERGRGMATPVYGRMNDEAVRRAARRALKAVRELCDARRRAELARYILAEEAERLQRIERRSDIESEALALHHDLEALVRDLDTAVNRLPGSAVLRGLASFRGPPGDRP</sequence>
<protein>
    <submittedName>
        <fullName evidence="1">Uncharacterized protein</fullName>
    </submittedName>
</protein>
<dbReference type="Proteomes" id="UP000035268">
    <property type="component" value="Chromosome"/>
</dbReference>
<dbReference type="KEGG" id="vbl:L21SP4_00046"/>
<accession>A0A0G3EF01</accession>
<organism evidence="1 2">
    <name type="scientific">Kiritimatiella glycovorans</name>
    <dbReference type="NCBI Taxonomy" id="1307763"/>
    <lineage>
        <taxon>Bacteria</taxon>
        <taxon>Pseudomonadati</taxon>
        <taxon>Kiritimatiellota</taxon>
        <taxon>Kiritimatiellia</taxon>
        <taxon>Kiritimatiellales</taxon>
        <taxon>Kiritimatiellaceae</taxon>
        <taxon>Kiritimatiella</taxon>
    </lineage>
</organism>
<keyword evidence="2" id="KW-1185">Reference proteome</keyword>
<reference evidence="1 2" key="2">
    <citation type="journal article" date="2016" name="ISME J.">
        <title>Characterization of the first cultured representative of Verrucomicrobia subdivision 5 indicates the proposal of a novel phylum.</title>
        <authorList>
            <person name="Spring S."/>
            <person name="Bunk B."/>
            <person name="Sproer C."/>
            <person name="Schumann P."/>
            <person name="Rohde M."/>
            <person name="Tindall B.J."/>
            <person name="Klenk H.P."/>
        </authorList>
    </citation>
    <scope>NUCLEOTIDE SEQUENCE [LARGE SCALE GENOMIC DNA]</scope>
    <source>
        <strain evidence="1 2">L21-Fru-AB</strain>
    </source>
</reference>
<gene>
    <name evidence="1" type="ORF">L21SP4_00046</name>
</gene>
<evidence type="ECO:0000313" key="2">
    <source>
        <dbReference type="Proteomes" id="UP000035268"/>
    </source>
</evidence>
<reference evidence="2" key="1">
    <citation type="submission" date="2015-02" db="EMBL/GenBank/DDBJ databases">
        <title>Description and complete genome sequence of the first cultured representative of the subdivision 5 of the Verrucomicrobia phylum.</title>
        <authorList>
            <person name="Spring S."/>
            <person name="Bunk B."/>
            <person name="Sproer C."/>
            <person name="Klenk H.-P."/>
        </authorList>
    </citation>
    <scope>NUCLEOTIDE SEQUENCE [LARGE SCALE GENOMIC DNA]</scope>
    <source>
        <strain evidence="2">L21-Fru-AB</strain>
    </source>
</reference>
<dbReference type="EMBL" id="CP010904">
    <property type="protein sequence ID" value="AKJ63335.1"/>
    <property type="molecule type" value="Genomic_DNA"/>
</dbReference>
<dbReference type="AlphaFoldDB" id="A0A0G3EF01"/>
<evidence type="ECO:0000313" key="1">
    <source>
        <dbReference type="EMBL" id="AKJ63335.1"/>
    </source>
</evidence>
<dbReference type="STRING" id="1307763.L21SP4_00046"/>